<reference evidence="2" key="1">
    <citation type="journal article" date="2023" name="Science">
        <title>Genome structures resolve the early diversification of teleost fishes.</title>
        <authorList>
            <person name="Parey E."/>
            <person name="Louis A."/>
            <person name="Montfort J."/>
            <person name="Bouchez O."/>
            <person name="Roques C."/>
            <person name="Iampietro C."/>
            <person name="Lluch J."/>
            <person name="Castinel A."/>
            <person name="Donnadieu C."/>
            <person name="Desvignes T."/>
            <person name="Floi Bucao C."/>
            <person name="Jouanno E."/>
            <person name="Wen M."/>
            <person name="Mejri S."/>
            <person name="Dirks R."/>
            <person name="Jansen H."/>
            <person name="Henkel C."/>
            <person name="Chen W.J."/>
            <person name="Zahm M."/>
            <person name="Cabau C."/>
            <person name="Klopp C."/>
            <person name="Thompson A.W."/>
            <person name="Robinson-Rechavi M."/>
            <person name="Braasch I."/>
            <person name="Lecointre G."/>
            <person name="Bobe J."/>
            <person name="Postlethwait J.H."/>
            <person name="Berthelot C."/>
            <person name="Roest Crollius H."/>
            <person name="Guiguen Y."/>
        </authorList>
    </citation>
    <scope>NUCLEOTIDE SEQUENCE</scope>
    <source>
        <strain evidence="2">WJC10195</strain>
    </source>
</reference>
<protein>
    <submittedName>
        <fullName evidence="2">Uncharacterized protein</fullName>
    </submittedName>
</protein>
<feature type="compositionally biased region" description="Pro residues" evidence="1">
    <location>
        <begin position="222"/>
        <end position="245"/>
    </location>
</feature>
<dbReference type="PANTHER" id="PTHR22014">
    <property type="entry name" value="RNA-BINDING PROTEIN 33"/>
    <property type="match status" value="1"/>
</dbReference>
<gene>
    <name evidence="2" type="ORF">SKAU_G00073580</name>
</gene>
<sequence>MSLRSENETEQEEDLKEESDEEEDEDEESGRLRFKTERKDVTVVRLSDVASKRRNIPETLELSEEAKADLLEFEEKERQRRQGRFGGRGRGRGGGGGGGRGGRGGFPGFGMPDFRFDGGGRGRMNDQRPPLMPLQMGMQSRMQPLRHSQQYQPPPRGAFHDQGPQRPQPLIPPHLSHRSPPVHAAPLRPQMDPPRLLSPPPAALSPQQPKNIHINPHFRGPAAPPAQVPLMPVPNQPRPAVGPPRFPRRPDAVLDTVAVSRCQAGAGRMPFKMQGPGDFQQQQQQQHMPGNFSRPPDPTTPSPGGVPHPRPHRNGSLSSSASQGSQDSICLINRAPLRS</sequence>
<comment type="caution">
    <text evidence="2">The sequence shown here is derived from an EMBL/GenBank/DDBJ whole genome shotgun (WGS) entry which is preliminary data.</text>
</comment>
<name>A0A9Q1G774_SYNKA</name>
<feature type="region of interest" description="Disordered" evidence="1">
    <location>
        <begin position="1"/>
        <end position="249"/>
    </location>
</feature>
<accession>A0A9Q1G774</accession>
<feature type="compositionally biased region" description="Polar residues" evidence="1">
    <location>
        <begin position="137"/>
        <end position="151"/>
    </location>
</feature>
<feature type="compositionally biased region" description="Low complexity" evidence="1">
    <location>
        <begin position="315"/>
        <end position="328"/>
    </location>
</feature>
<feature type="region of interest" description="Disordered" evidence="1">
    <location>
        <begin position="267"/>
        <end position="339"/>
    </location>
</feature>
<dbReference type="Proteomes" id="UP001152622">
    <property type="component" value="Chromosome 2"/>
</dbReference>
<evidence type="ECO:0000313" key="3">
    <source>
        <dbReference type="Proteomes" id="UP001152622"/>
    </source>
</evidence>
<dbReference type="GO" id="GO:0003723">
    <property type="term" value="F:RNA binding"/>
    <property type="evidence" value="ECO:0007669"/>
    <property type="project" value="TreeGrafter"/>
</dbReference>
<evidence type="ECO:0000256" key="1">
    <source>
        <dbReference type="SAM" id="MobiDB-lite"/>
    </source>
</evidence>
<dbReference type="InterPro" id="IPR039878">
    <property type="entry name" value="RBM33"/>
</dbReference>
<evidence type="ECO:0000313" key="2">
    <source>
        <dbReference type="EMBL" id="KAJ8376778.1"/>
    </source>
</evidence>
<dbReference type="OrthoDB" id="5990677at2759"/>
<feature type="compositionally biased region" description="Basic and acidic residues" evidence="1">
    <location>
        <begin position="114"/>
        <end position="126"/>
    </location>
</feature>
<keyword evidence="3" id="KW-1185">Reference proteome</keyword>
<dbReference type="EMBL" id="JAINUF010000002">
    <property type="protein sequence ID" value="KAJ8376778.1"/>
    <property type="molecule type" value="Genomic_DNA"/>
</dbReference>
<proteinExistence type="predicted"/>
<feature type="compositionally biased region" description="Pro residues" evidence="1">
    <location>
        <begin position="295"/>
        <end position="308"/>
    </location>
</feature>
<feature type="compositionally biased region" description="Basic and acidic residues" evidence="1">
    <location>
        <begin position="64"/>
        <end position="80"/>
    </location>
</feature>
<dbReference type="AlphaFoldDB" id="A0A9Q1G774"/>
<feature type="compositionally biased region" description="Basic and acidic residues" evidence="1">
    <location>
        <begin position="29"/>
        <end position="42"/>
    </location>
</feature>
<organism evidence="2 3">
    <name type="scientific">Synaphobranchus kaupii</name>
    <name type="common">Kaup's arrowtooth eel</name>
    <dbReference type="NCBI Taxonomy" id="118154"/>
    <lineage>
        <taxon>Eukaryota</taxon>
        <taxon>Metazoa</taxon>
        <taxon>Chordata</taxon>
        <taxon>Craniata</taxon>
        <taxon>Vertebrata</taxon>
        <taxon>Euteleostomi</taxon>
        <taxon>Actinopterygii</taxon>
        <taxon>Neopterygii</taxon>
        <taxon>Teleostei</taxon>
        <taxon>Anguilliformes</taxon>
        <taxon>Synaphobranchidae</taxon>
        <taxon>Synaphobranchus</taxon>
    </lineage>
</organism>
<feature type="compositionally biased region" description="Gly residues" evidence="1">
    <location>
        <begin position="92"/>
        <end position="108"/>
    </location>
</feature>
<feature type="compositionally biased region" description="Basic residues" evidence="1">
    <location>
        <begin position="81"/>
        <end position="91"/>
    </location>
</feature>
<feature type="compositionally biased region" description="Acidic residues" evidence="1">
    <location>
        <begin position="8"/>
        <end position="28"/>
    </location>
</feature>
<dbReference type="PANTHER" id="PTHR22014:SF2">
    <property type="entry name" value="RNA-BINDING PROTEIN 33"/>
    <property type="match status" value="1"/>
</dbReference>